<accession>A0A7X0NZF1</accession>
<dbReference type="Proteomes" id="UP000565579">
    <property type="component" value="Unassembled WGS sequence"/>
</dbReference>
<keyword evidence="2" id="KW-1185">Reference proteome</keyword>
<organism evidence="1 2">
    <name type="scientific">Nonomuraea rubra</name>
    <dbReference type="NCBI Taxonomy" id="46180"/>
    <lineage>
        <taxon>Bacteria</taxon>
        <taxon>Bacillati</taxon>
        <taxon>Actinomycetota</taxon>
        <taxon>Actinomycetes</taxon>
        <taxon>Streptosporangiales</taxon>
        <taxon>Streptosporangiaceae</taxon>
        <taxon>Nonomuraea</taxon>
    </lineage>
</organism>
<evidence type="ECO:0000313" key="2">
    <source>
        <dbReference type="Proteomes" id="UP000565579"/>
    </source>
</evidence>
<evidence type="ECO:0000313" key="1">
    <source>
        <dbReference type="EMBL" id="MBB6552382.1"/>
    </source>
</evidence>
<name>A0A7X0NZF1_9ACTN</name>
<sequence length="44" mass="4893">MKALARTSLGRTANQWAFSPPSTGFCAWSVITPHRSEQTENKEV</sequence>
<dbReference type="RefSeq" id="WP_281402492.1">
    <property type="nucleotide sequence ID" value="NZ_JACHMI010000001.1"/>
</dbReference>
<dbReference type="EMBL" id="JACHMI010000001">
    <property type="protein sequence ID" value="MBB6552382.1"/>
    <property type="molecule type" value="Genomic_DNA"/>
</dbReference>
<reference evidence="1 2" key="1">
    <citation type="submission" date="2020-08" db="EMBL/GenBank/DDBJ databases">
        <title>Sequencing the genomes of 1000 actinobacteria strains.</title>
        <authorList>
            <person name="Klenk H.-P."/>
        </authorList>
    </citation>
    <scope>NUCLEOTIDE SEQUENCE [LARGE SCALE GENOMIC DNA]</scope>
    <source>
        <strain evidence="1 2">DSM 43768</strain>
    </source>
</reference>
<gene>
    <name evidence="1" type="ORF">HD593_007177</name>
</gene>
<proteinExistence type="predicted"/>
<dbReference type="AlphaFoldDB" id="A0A7X0NZF1"/>
<comment type="caution">
    <text evidence="1">The sequence shown here is derived from an EMBL/GenBank/DDBJ whole genome shotgun (WGS) entry which is preliminary data.</text>
</comment>
<protein>
    <submittedName>
        <fullName evidence="1">Uncharacterized protein</fullName>
    </submittedName>
</protein>